<keyword evidence="7" id="KW-1185">Reference proteome</keyword>
<feature type="domain" description="HTH crp-type" evidence="5">
    <location>
        <begin position="146"/>
        <end position="218"/>
    </location>
</feature>
<evidence type="ECO:0000313" key="6">
    <source>
        <dbReference type="EMBL" id="PWG61476.1"/>
    </source>
</evidence>
<evidence type="ECO:0000256" key="2">
    <source>
        <dbReference type="ARBA" id="ARBA00023125"/>
    </source>
</evidence>
<dbReference type="SUPFAM" id="SSF51206">
    <property type="entry name" value="cAMP-binding domain-like"/>
    <property type="match status" value="1"/>
</dbReference>
<dbReference type="OrthoDB" id="6881322at2"/>
<dbReference type="InterPro" id="IPR036390">
    <property type="entry name" value="WH_DNA-bd_sf"/>
</dbReference>
<evidence type="ECO:0000259" key="4">
    <source>
        <dbReference type="PROSITE" id="PS50042"/>
    </source>
</evidence>
<evidence type="ECO:0000256" key="1">
    <source>
        <dbReference type="ARBA" id="ARBA00023015"/>
    </source>
</evidence>
<evidence type="ECO:0000259" key="5">
    <source>
        <dbReference type="PROSITE" id="PS51063"/>
    </source>
</evidence>
<dbReference type="EMBL" id="QFFI01000033">
    <property type="protein sequence ID" value="PWG61476.1"/>
    <property type="molecule type" value="Genomic_DNA"/>
</dbReference>
<evidence type="ECO:0000256" key="3">
    <source>
        <dbReference type="ARBA" id="ARBA00023163"/>
    </source>
</evidence>
<gene>
    <name evidence="6" type="ORF">DEM34_16065</name>
</gene>
<evidence type="ECO:0008006" key="8">
    <source>
        <dbReference type="Google" id="ProtNLM"/>
    </source>
</evidence>
<dbReference type="InterPro" id="IPR050397">
    <property type="entry name" value="Env_Response_Regulators"/>
</dbReference>
<dbReference type="SMART" id="SM00419">
    <property type="entry name" value="HTH_CRP"/>
    <property type="match status" value="1"/>
</dbReference>
<dbReference type="RefSeq" id="WP_109679855.1">
    <property type="nucleotide sequence ID" value="NZ_CP086615.1"/>
</dbReference>
<keyword evidence="2" id="KW-0238">DNA-binding</keyword>
<dbReference type="InterPro" id="IPR012318">
    <property type="entry name" value="HTH_CRP"/>
</dbReference>
<dbReference type="AlphaFoldDB" id="A0A2U2MXE7"/>
<name>A0A2U2MXE7_9GAMM</name>
<dbReference type="GO" id="GO:0003677">
    <property type="term" value="F:DNA binding"/>
    <property type="evidence" value="ECO:0007669"/>
    <property type="project" value="UniProtKB-KW"/>
</dbReference>
<dbReference type="SUPFAM" id="SSF46785">
    <property type="entry name" value="Winged helix' DNA-binding domain"/>
    <property type="match status" value="1"/>
</dbReference>
<dbReference type="GO" id="GO:0005829">
    <property type="term" value="C:cytosol"/>
    <property type="evidence" value="ECO:0007669"/>
    <property type="project" value="TreeGrafter"/>
</dbReference>
<dbReference type="SMART" id="SM00100">
    <property type="entry name" value="cNMP"/>
    <property type="match status" value="1"/>
</dbReference>
<dbReference type="PROSITE" id="PS51063">
    <property type="entry name" value="HTH_CRP_2"/>
    <property type="match status" value="1"/>
</dbReference>
<dbReference type="Pfam" id="PF13545">
    <property type="entry name" value="HTH_Crp_2"/>
    <property type="match status" value="1"/>
</dbReference>
<dbReference type="InterPro" id="IPR014710">
    <property type="entry name" value="RmlC-like_jellyroll"/>
</dbReference>
<protein>
    <recommendedName>
        <fullName evidence="8">Crp/Fnr family transcriptional regulator</fullName>
    </recommendedName>
</protein>
<sequence>MREYNFGAEQERSYPDPDEYIARLAQEGVQVSKCRGESIYHQGDPADSVWLLLEGAVKAATVSRDGEETLLRVHVPGGIIGLTALDSDGIRDASTCALTDAVLVCLDREQVLSLMMRDPLLAICISRVLIHRLCSFHSRINEVLGNTVEQRVARVLLALYQPETSAASPLPEGIKLSHEELAQIVASRRQTVTMILNRFAAAGYIETVRRRILVREPESLRRFVPCNP</sequence>
<organism evidence="6 7">
    <name type="scientific">Sediminicurvatus halobius</name>
    <dbReference type="NCBI Taxonomy" id="2182432"/>
    <lineage>
        <taxon>Bacteria</taxon>
        <taxon>Pseudomonadati</taxon>
        <taxon>Pseudomonadota</taxon>
        <taxon>Gammaproteobacteria</taxon>
        <taxon>Chromatiales</taxon>
        <taxon>Ectothiorhodospiraceae</taxon>
        <taxon>Sediminicurvatus</taxon>
    </lineage>
</organism>
<dbReference type="InterPro" id="IPR036388">
    <property type="entry name" value="WH-like_DNA-bd_sf"/>
</dbReference>
<dbReference type="InterPro" id="IPR018490">
    <property type="entry name" value="cNMP-bd_dom_sf"/>
</dbReference>
<accession>A0A2U2MXE7</accession>
<dbReference type="PROSITE" id="PS50042">
    <property type="entry name" value="CNMP_BINDING_3"/>
    <property type="match status" value="1"/>
</dbReference>
<dbReference type="GO" id="GO:0003700">
    <property type="term" value="F:DNA-binding transcription factor activity"/>
    <property type="evidence" value="ECO:0007669"/>
    <property type="project" value="TreeGrafter"/>
</dbReference>
<proteinExistence type="predicted"/>
<dbReference type="Pfam" id="PF00027">
    <property type="entry name" value="cNMP_binding"/>
    <property type="match status" value="1"/>
</dbReference>
<reference evidence="6 7" key="1">
    <citation type="submission" date="2018-05" db="EMBL/GenBank/DDBJ databases">
        <title>Spiribacter halobius sp. nov., a moderately halophilic bacterium isolated from marine solar saltern.</title>
        <authorList>
            <person name="Zheng W.-S."/>
            <person name="Lu D.-C."/>
            <person name="Du Z.-J."/>
        </authorList>
    </citation>
    <scope>NUCLEOTIDE SEQUENCE [LARGE SCALE GENOMIC DNA]</scope>
    <source>
        <strain evidence="6 7">E85</strain>
    </source>
</reference>
<keyword evidence="3" id="KW-0804">Transcription</keyword>
<comment type="caution">
    <text evidence="6">The sequence shown here is derived from an EMBL/GenBank/DDBJ whole genome shotgun (WGS) entry which is preliminary data.</text>
</comment>
<dbReference type="CDD" id="cd00038">
    <property type="entry name" value="CAP_ED"/>
    <property type="match status" value="1"/>
</dbReference>
<dbReference type="PANTHER" id="PTHR24567">
    <property type="entry name" value="CRP FAMILY TRANSCRIPTIONAL REGULATORY PROTEIN"/>
    <property type="match status" value="1"/>
</dbReference>
<evidence type="ECO:0000313" key="7">
    <source>
        <dbReference type="Proteomes" id="UP000245474"/>
    </source>
</evidence>
<keyword evidence="1" id="KW-0805">Transcription regulation</keyword>
<dbReference type="InterPro" id="IPR000595">
    <property type="entry name" value="cNMP-bd_dom"/>
</dbReference>
<dbReference type="Gene3D" id="1.10.10.10">
    <property type="entry name" value="Winged helix-like DNA-binding domain superfamily/Winged helix DNA-binding domain"/>
    <property type="match status" value="1"/>
</dbReference>
<dbReference type="Gene3D" id="2.60.120.10">
    <property type="entry name" value="Jelly Rolls"/>
    <property type="match status" value="1"/>
</dbReference>
<dbReference type="Proteomes" id="UP000245474">
    <property type="component" value="Unassembled WGS sequence"/>
</dbReference>
<dbReference type="PANTHER" id="PTHR24567:SF74">
    <property type="entry name" value="HTH-TYPE TRANSCRIPTIONAL REGULATOR ARCR"/>
    <property type="match status" value="1"/>
</dbReference>
<feature type="domain" description="Cyclic nucleotide-binding" evidence="4">
    <location>
        <begin position="36"/>
        <end position="117"/>
    </location>
</feature>